<name>A0A8I2YT00_9AGAM</name>
<gene>
    <name evidence="2" type="ORF">JVT61DRAFT_15312</name>
</gene>
<keyword evidence="1" id="KW-0812">Transmembrane</keyword>
<proteinExistence type="predicted"/>
<evidence type="ECO:0000313" key="2">
    <source>
        <dbReference type="EMBL" id="KAG6377504.1"/>
    </source>
</evidence>
<protein>
    <submittedName>
        <fullName evidence="2">Uncharacterized protein</fullName>
    </submittedName>
</protein>
<dbReference type="AlphaFoldDB" id="A0A8I2YT00"/>
<dbReference type="OrthoDB" id="10660800at2759"/>
<organism evidence="2 3">
    <name type="scientific">Boletus reticuloceps</name>
    <dbReference type="NCBI Taxonomy" id="495285"/>
    <lineage>
        <taxon>Eukaryota</taxon>
        <taxon>Fungi</taxon>
        <taxon>Dikarya</taxon>
        <taxon>Basidiomycota</taxon>
        <taxon>Agaricomycotina</taxon>
        <taxon>Agaricomycetes</taxon>
        <taxon>Agaricomycetidae</taxon>
        <taxon>Boletales</taxon>
        <taxon>Boletineae</taxon>
        <taxon>Boletaceae</taxon>
        <taxon>Boletoideae</taxon>
        <taxon>Boletus</taxon>
    </lineage>
</organism>
<comment type="caution">
    <text evidence="2">The sequence shown here is derived from an EMBL/GenBank/DDBJ whole genome shotgun (WGS) entry which is preliminary data.</text>
</comment>
<keyword evidence="1" id="KW-1133">Transmembrane helix</keyword>
<dbReference type="EMBL" id="JAGFBS010000009">
    <property type="protein sequence ID" value="KAG6377504.1"/>
    <property type="molecule type" value="Genomic_DNA"/>
</dbReference>
<accession>A0A8I2YT00</accession>
<dbReference type="Proteomes" id="UP000683000">
    <property type="component" value="Unassembled WGS sequence"/>
</dbReference>
<sequence length="181" mass="20524">MILSPLRNVSHYRSPVDTQVDTSLLVDCGLPGRPVSHTVFYRYHYSSGKSRLWFFHVVFSPGALGIHATFGVVRRMVFCSLLWFASLGLSTGHGYSHRTLAFFITPEVYIWVPPASIFIPRSLADFTFRHPTSFHFSSISSPQCVSITGSFPHCMLSPLRTTLLILVPERLYKRSQRGHIH</sequence>
<keyword evidence="3" id="KW-1185">Reference proteome</keyword>
<keyword evidence="1" id="KW-0472">Membrane</keyword>
<evidence type="ECO:0000313" key="3">
    <source>
        <dbReference type="Proteomes" id="UP000683000"/>
    </source>
</evidence>
<reference evidence="2" key="1">
    <citation type="submission" date="2021-03" db="EMBL/GenBank/DDBJ databases">
        <title>Evolutionary innovations through gain and loss of genes in the ectomycorrhizal Boletales.</title>
        <authorList>
            <person name="Wu G."/>
            <person name="Miyauchi S."/>
            <person name="Morin E."/>
            <person name="Yang Z.-L."/>
            <person name="Xu J."/>
            <person name="Martin F.M."/>
        </authorList>
    </citation>
    <scope>NUCLEOTIDE SEQUENCE</scope>
    <source>
        <strain evidence="2">BR01</strain>
    </source>
</reference>
<evidence type="ECO:0000256" key="1">
    <source>
        <dbReference type="SAM" id="Phobius"/>
    </source>
</evidence>
<feature type="transmembrane region" description="Helical" evidence="1">
    <location>
        <begin position="53"/>
        <end position="73"/>
    </location>
</feature>